<evidence type="ECO:0000313" key="6">
    <source>
        <dbReference type="Proteomes" id="UP000250369"/>
    </source>
</evidence>
<accession>A0A329MSU9</accession>
<keyword evidence="3" id="KW-0804">Transcription</keyword>
<dbReference type="SUPFAM" id="SSF52540">
    <property type="entry name" value="P-loop containing nucleoside triphosphate hydrolases"/>
    <property type="match status" value="1"/>
</dbReference>
<keyword evidence="6" id="KW-1185">Reference proteome</keyword>
<feature type="domain" description="HTH luxR-type" evidence="4">
    <location>
        <begin position="623"/>
        <end position="688"/>
    </location>
</feature>
<dbReference type="OrthoDB" id="182489at2"/>
<dbReference type="SUPFAM" id="SSF46894">
    <property type="entry name" value="C-terminal effector domain of the bipartite response regulators"/>
    <property type="match status" value="1"/>
</dbReference>
<dbReference type="InterPro" id="IPR027417">
    <property type="entry name" value="P-loop_NTPase"/>
</dbReference>
<reference evidence="5 6" key="1">
    <citation type="journal article" date="2009" name="Int. J. Syst. Evol. Microbiol.">
        <title>Paenibacillus contaminans sp. nov., isolated from a contaminated laboratory plate.</title>
        <authorList>
            <person name="Chou J.H."/>
            <person name="Lee J.H."/>
            <person name="Lin M.C."/>
            <person name="Chang P.S."/>
            <person name="Arun A.B."/>
            <person name="Young C.C."/>
            <person name="Chen W.M."/>
        </authorList>
    </citation>
    <scope>NUCLEOTIDE SEQUENCE [LARGE SCALE GENOMIC DNA]</scope>
    <source>
        <strain evidence="5 6">CKOBP-6</strain>
    </source>
</reference>
<evidence type="ECO:0000313" key="5">
    <source>
        <dbReference type="EMBL" id="RAV22620.1"/>
    </source>
</evidence>
<organism evidence="5 6">
    <name type="scientific">Paenibacillus contaminans</name>
    <dbReference type="NCBI Taxonomy" id="450362"/>
    <lineage>
        <taxon>Bacteria</taxon>
        <taxon>Bacillati</taxon>
        <taxon>Bacillota</taxon>
        <taxon>Bacilli</taxon>
        <taxon>Bacillales</taxon>
        <taxon>Paenibacillaceae</taxon>
        <taxon>Paenibacillus</taxon>
    </lineage>
</organism>
<dbReference type="Gene3D" id="1.10.10.10">
    <property type="entry name" value="Winged helix-like DNA-binding domain superfamily/Winged helix DNA-binding domain"/>
    <property type="match status" value="1"/>
</dbReference>
<dbReference type="Gene3D" id="3.40.50.300">
    <property type="entry name" value="P-loop containing nucleotide triphosphate hydrolases"/>
    <property type="match status" value="1"/>
</dbReference>
<dbReference type="PROSITE" id="PS50043">
    <property type="entry name" value="HTH_LUXR_2"/>
    <property type="match status" value="1"/>
</dbReference>
<dbReference type="CDD" id="cd06170">
    <property type="entry name" value="LuxR_C_like"/>
    <property type="match status" value="1"/>
</dbReference>
<evidence type="ECO:0000256" key="3">
    <source>
        <dbReference type="ARBA" id="ARBA00023163"/>
    </source>
</evidence>
<dbReference type="RefSeq" id="WP_113030026.1">
    <property type="nucleotide sequence ID" value="NZ_QMFB01000002.1"/>
</dbReference>
<dbReference type="InterPro" id="IPR016032">
    <property type="entry name" value="Sig_transdc_resp-reg_C-effctor"/>
</dbReference>
<dbReference type="Pfam" id="PF25873">
    <property type="entry name" value="WHD_MalT"/>
    <property type="match status" value="1"/>
</dbReference>
<dbReference type="GO" id="GO:0003677">
    <property type="term" value="F:DNA binding"/>
    <property type="evidence" value="ECO:0007669"/>
    <property type="project" value="UniProtKB-KW"/>
</dbReference>
<dbReference type="InterPro" id="IPR041664">
    <property type="entry name" value="AAA_16"/>
</dbReference>
<dbReference type="PRINTS" id="PR00038">
    <property type="entry name" value="HTHLUXR"/>
</dbReference>
<sequence length="692" mass="76641">MVPHDPSAGASPDRLEQIIDRLSDSGFVGRAFELQAFDALLSHASERHERILNLYGTGGMGKTFLLEQFRKRSAQTGALFLLVDVRDCGHTIETVVAPIAERLGLLSATDSAPLHVRCIEAINLAALGQRVVIAFDHYEEIGGIDQWLREAFIPKLHAGVLLVIAGRFPLEGPWRISPSWRKLIVSLPLTELSYEESRVYLQREGFDAENAIDAIWVKTWGHPLSLSLYASAWENGAGVRSAMAANAGRELPEFEALLAEWLREAPDDELRDLLLTASIPRSFNQETLASLSGEALAGTLFERLTRLSFVGRSARGWHLHERIRESLRESFRRRKPEAFARLNRKAAEDLYAAIVKLLAKKEDVSWEIAELLRHAKSPILRAHFRHARHSYNYLEAVTPQNAHEAQAYLLRRQKQASKWTIRCSDAETGSLFRYSLSAEESLYRLAGLRQIEELAALDAGALKLLRSREGEVAGLSAIVPIHEGTIGFLSRSPLSAAYFRSLAAKQLQSLNVAPGGQAGSFILAIDVENLENEELRSDIVHLMLGQMLSGQLLLASPPPLDYYKDAHAGYGFEPVPGVFHRDYDGITPTPTYVLDTRKEKLHAFVAKMIGAPESAGQTDKPQVPAWLPDLTPREKEAAALLVRGHTNKEIAAALFISEAAVKKHVNAILLKYGVKNRTQLANAVIGHTAPPR</sequence>
<name>A0A329MSU9_9BACL</name>
<dbReference type="Proteomes" id="UP000250369">
    <property type="component" value="Unassembled WGS sequence"/>
</dbReference>
<dbReference type="InterPro" id="IPR000792">
    <property type="entry name" value="Tscrpt_reg_LuxR_C"/>
</dbReference>
<dbReference type="AlphaFoldDB" id="A0A329MSU9"/>
<evidence type="ECO:0000256" key="2">
    <source>
        <dbReference type="ARBA" id="ARBA00023125"/>
    </source>
</evidence>
<evidence type="ECO:0000256" key="1">
    <source>
        <dbReference type="ARBA" id="ARBA00023015"/>
    </source>
</evidence>
<gene>
    <name evidence="5" type="ORF">DQG23_05605</name>
</gene>
<proteinExistence type="predicted"/>
<protein>
    <submittedName>
        <fullName evidence="5">LuxR family transcriptional regulator</fullName>
    </submittedName>
</protein>
<dbReference type="InterPro" id="IPR059106">
    <property type="entry name" value="WHD_MalT"/>
</dbReference>
<dbReference type="InterPro" id="IPR036388">
    <property type="entry name" value="WH-like_DNA-bd_sf"/>
</dbReference>
<comment type="caution">
    <text evidence="5">The sequence shown here is derived from an EMBL/GenBank/DDBJ whole genome shotgun (WGS) entry which is preliminary data.</text>
</comment>
<dbReference type="Pfam" id="PF13191">
    <property type="entry name" value="AAA_16"/>
    <property type="match status" value="1"/>
</dbReference>
<dbReference type="GO" id="GO:0006355">
    <property type="term" value="P:regulation of DNA-templated transcription"/>
    <property type="evidence" value="ECO:0007669"/>
    <property type="project" value="InterPro"/>
</dbReference>
<dbReference type="SMART" id="SM00421">
    <property type="entry name" value="HTH_LUXR"/>
    <property type="match status" value="1"/>
</dbReference>
<keyword evidence="2" id="KW-0238">DNA-binding</keyword>
<evidence type="ECO:0000259" key="4">
    <source>
        <dbReference type="PROSITE" id="PS50043"/>
    </source>
</evidence>
<dbReference type="InterPro" id="IPR039420">
    <property type="entry name" value="WalR-like"/>
</dbReference>
<dbReference type="PANTHER" id="PTHR43214">
    <property type="entry name" value="TWO-COMPONENT RESPONSE REGULATOR"/>
    <property type="match status" value="1"/>
</dbReference>
<dbReference type="Pfam" id="PF00196">
    <property type="entry name" value="GerE"/>
    <property type="match status" value="1"/>
</dbReference>
<keyword evidence="1" id="KW-0805">Transcription regulation</keyword>
<dbReference type="EMBL" id="QMFB01000002">
    <property type="protein sequence ID" value="RAV22620.1"/>
    <property type="molecule type" value="Genomic_DNA"/>
</dbReference>